<evidence type="ECO:0000256" key="1">
    <source>
        <dbReference type="ARBA" id="ARBA00010118"/>
    </source>
</evidence>
<protein>
    <recommendedName>
        <fullName evidence="5">Glycosyl transferase CAP10 domain-containing protein</fullName>
    </recommendedName>
</protein>
<name>A0A2B7ZCX5_9EURO</name>
<feature type="transmembrane region" description="Helical" evidence="4">
    <location>
        <begin position="38"/>
        <end position="54"/>
    </location>
</feature>
<feature type="transmembrane region" description="Helical" evidence="4">
    <location>
        <begin position="282"/>
        <end position="308"/>
    </location>
</feature>
<feature type="transmembrane region" description="Helical" evidence="4">
    <location>
        <begin position="210"/>
        <end position="232"/>
    </location>
</feature>
<proteinExistence type="inferred from homology"/>
<evidence type="ECO:0000256" key="4">
    <source>
        <dbReference type="SAM" id="Phobius"/>
    </source>
</evidence>
<evidence type="ECO:0000256" key="2">
    <source>
        <dbReference type="ARBA" id="ARBA00022679"/>
    </source>
</evidence>
<organism evidence="6 7">
    <name type="scientific">[Emmonsia] crescens</name>
    <dbReference type="NCBI Taxonomy" id="73230"/>
    <lineage>
        <taxon>Eukaryota</taxon>
        <taxon>Fungi</taxon>
        <taxon>Dikarya</taxon>
        <taxon>Ascomycota</taxon>
        <taxon>Pezizomycotina</taxon>
        <taxon>Eurotiomycetes</taxon>
        <taxon>Eurotiomycetidae</taxon>
        <taxon>Onygenales</taxon>
        <taxon>Ajellomycetaceae</taxon>
        <taxon>Emergomyces</taxon>
    </lineage>
</organism>
<dbReference type="Proteomes" id="UP000226031">
    <property type="component" value="Unassembled WGS sequence"/>
</dbReference>
<comment type="caution">
    <text evidence="6">The sequence shown here is derived from an EMBL/GenBank/DDBJ whole genome shotgun (WGS) entry which is preliminary data.</text>
</comment>
<comment type="similarity">
    <text evidence="1">Belongs to the glycosyltransferase 90 family.</text>
</comment>
<evidence type="ECO:0000256" key="3">
    <source>
        <dbReference type="SAM" id="MobiDB-lite"/>
    </source>
</evidence>
<evidence type="ECO:0000313" key="6">
    <source>
        <dbReference type="EMBL" id="PGH31008.1"/>
    </source>
</evidence>
<feature type="transmembrane region" description="Helical" evidence="4">
    <location>
        <begin position="174"/>
        <end position="198"/>
    </location>
</feature>
<feature type="transmembrane region" description="Helical" evidence="4">
    <location>
        <begin position="346"/>
        <end position="366"/>
    </location>
</feature>
<gene>
    <name evidence="6" type="ORF">GX50_06212</name>
</gene>
<feature type="transmembrane region" description="Helical" evidence="4">
    <location>
        <begin position="252"/>
        <end position="276"/>
    </location>
</feature>
<dbReference type="InterPro" id="IPR051091">
    <property type="entry name" value="O-Glucosyltr/Glycosyltrsf_90"/>
</dbReference>
<accession>A0A2B7ZCX5</accession>
<dbReference type="SMART" id="SM00672">
    <property type="entry name" value="CAP10"/>
    <property type="match status" value="1"/>
</dbReference>
<dbReference type="VEuPathDB" id="FungiDB:EMCG_05101"/>
<dbReference type="AlphaFoldDB" id="A0A2B7ZCX5"/>
<evidence type="ECO:0000313" key="7">
    <source>
        <dbReference type="Proteomes" id="UP000226031"/>
    </source>
</evidence>
<reference evidence="6 7" key="1">
    <citation type="submission" date="2017-10" db="EMBL/GenBank/DDBJ databases">
        <title>Comparative genomics in systemic dimorphic fungi from Ajellomycetaceae.</title>
        <authorList>
            <person name="Munoz J.F."/>
            <person name="Mcewen J.G."/>
            <person name="Clay O.K."/>
            <person name="Cuomo C.A."/>
        </authorList>
    </citation>
    <scope>NUCLEOTIDE SEQUENCE [LARGE SCALE GENOMIC DNA]</scope>
    <source>
        <strain evidence="6 7">UAMH4076</strain>
    </source>
</reference>
<dbReference type="PANTHER" id="PTHR12203:SF35">
    <property type="entry name" value="PROTEIN O-GLUCOSYLTRANSFERASE 1"/>
    <property type="match status" value="1"/>
</dbReference>
<dbReference type="EMBL" id="PDND01000145">
    <property type="protein sequence ID" value="PGH31008.1"/>
    <property type="molecule type" value="Genomic_DNA"/>
</dbReference>
<dbReference type="STRING" id="73230.A0A2B7ZCX5"/>
<feature type="compositionally biased region" description="Basic and acidic residues" evidence="3">
    <location>
        <begin position="927"/>
        <end position="939"/>
    </location>
</feature>
<dbReference type="GO" id="GO:0016740">
    <property type="term" value="F:transferase activity"/>
    <property type="evidence" value="ECO:0007669"/>
    <property type="project" value="UniProtKB-KW"/>
</dbReference>
<evidence type="ECO:0000259" key="5">
    <source>
        <dbReference type="SMART" id="SM00672"/>
    </source>
</evidence>
<feature type="transmembrane region" description="Helical" evidence="4">
    <location>
        <begin position="386"/>
        <end position="405"/>
    </location>
</feature>
<feature type="domain" description="Glycosyl transferase CAP10" evidence="5">
    <location>
        <begin position="656"/>
        <end position="950"/>
    </location>
</feature>
<feature type="transmembrane region" description="Helical" evidence="4">
    <location>
        <begin position="315"/>
        <end position="334"/>
    </location>
</feature>
<feature type="region of interest" description="Disordered" evidence="3">
    <location>
        <begin position="921"/>
        <end position="974"/>
    </location>
</feature>
<dbReference type="PANTHER" id="PTHR12203">
    <property type="entry name" value="KDEL LYS-ASP-GLU-LEU CONTAINING - RELATED"/>
    <property type="match status" value="1"/>
</dbReference>
<keyword evidence="4" id="KW-0472">Membrane</keyword>
<keyword evidence="7" id="KW-1185">Reference proteome</keyword>
<keyword evidence="4" id="KW-0812">Transmembrane</keyword>
<keyword evidence="2" id="KW-0808">Transferase</keyword>
<keyword evidence="4" id="KW-1133">Transmembrane helix</keyword>
<sequence>MDIISRGTLKYTASTVFILSVSLLTLSADSSLVLDRPAHTAAITFALSGLLLLIHGQIASSPSRDPNADEQDGSIQLSDSLLHCSSDTSSRALAKLRKLTIVQIRRSSHIIRLAICTLALRIEVLRHMLKNTECTKPAFFAFIPLLVLIYEYWTNRRVNCIDNAHGFDDNVKRSLTSTFPILLLITSAFLTSSLSAGWKATYICPLTGVAALWTTVLQILGLVLDTITLIAFAELARQPIRRKDGRRVQTTILWGSVMIGVSGIWLLAGFLIYFIGPQYRQWLLSFSLSYIGSVLKFILLFTCVCISAAYIITQIGILGISFLFSFTFICITQISDLWTALRAFPVIPVFTAVFSIIMLHVSGYWYLRSSTATDQDRKKQSQPRGWVRLVFLSLLGLSLGLLVAAKKEAAHHPIDILISRAKINYGQWVAKAKTSQNLEEAVAEYQRRYKQHPPPGFDSWYEYATERSSAVIDDYDQIYEDLFPFRALSPPALRELTNAMAADRSNDVATVSIRGGTTQIQENILPTHRWMIEGVAKMINPFSQYLPDMDIAFNLNDECRVAVPWRNIKALRKSAKSHKPPGTDKLIGSWSENRASTWGLSESAKKRAQQLFIDASFQRVYDLAGRSVCPPSSKAETSFIWDQRNICLDCASPHSLEQFLSDWTLASDICHQPDLASLHGFYLSPSAFKVSQSLLPIFSQSKVSGFNDILYPSSWNYIDKVIYGPTTEHPDPPYSEKQSTLFWRGTTSEGYSSSGQWKGMARQRIVHLANNHSSNPVSILLPSSSSSKKNPTFYKYTNIPSSKIPETLNLQTSIYLAGQISRCNLPDCNSQRAEFRLGSSTDFQEHWKYRFLMDADGAGFSGRFLPFLQSRSLPFRTGLFRQWMDGRLTAWYHFVPIDIRLHGMWSTLAYFSGARAADSNAGPIPDTNKHNKKNGDGEGNKGGSAKQKSPRMKMMTKKNDNDNEDNNIKDGSNIKKKANKNQKILMEPHAHEGEFIAEEGRKWAEKALRKEDMEIYMFRLLLEWGRLTDDRRDELGFQVG</sequence>
<dbReference type="InterPro" id="IPR006598">
    <property type="entry name" value="CAP10"/>
</dbReference>
<feature type="transmembrane region" description="Helical" evidence="4">
    <location>
        <begin position="135"/>
        <end position="153"/>
    </location>
</feature>